<dbReference type="InterPro" id="IPR036566">
    <property type="entry name" value="PYNP-like_C_sf"/>
</dbReference>
<evidence type="ECO:0000313" key="6">
    <source>
        <dbReference type="EMBL" id="PRZ35244.1"/>
    </source>
</evidence>
<accession>A0A2T0ZGD2</accession>
<dbReference type="OrthoDB" id="9763887at2"/>
<dbReference type="Pfam" id="PF02885">
    <property type="entry name" value="Glycos_trans_3N"/>
    <property type="match status" value="1"/>
</dbReference>
<dbReference type="AlphaFoldDB" id="A0A2T0ZGD2"/>
<dbReference type="GO" id="GO:0005829">
    <property type="term" value="C:cytosol"/>
    <property type="evidence" value="ECO:0007669"/>
    <property type="project" value="TreeGrafter"/>
</dbReference>
<dbReference type="PROSITE" id="PS00647">
    <property type="entry name" value="THYMID_PHOSPHORYLASE"/>
    <property type="match status" value="1"/>
</dbReference>
<dbReference type="GO" id="GO:0009032">
    <property type="term" value="F:thymidine phosphorylase activity"/>
    <property type="evidence" value="ECO:0007669"/>
    <property type="project" value="TreeGrafter"/>
</dbReference>
<dbReference type="Pfam" id="PF07831">
    <property type="entry name" value="PYNP_C"/>
    <property type="match status" value="1"/>
</dbReference>
<feature type="domain" description="Pyrimidine nucleoside phosphorylase C-terminal" evidence="5">
    <location>
        <begin position="335"/>
        <end position="409"/>
    </location>
</feature>
<dbReference type="NCBIfam" id="NF004490">
    <property type="entry name" value="PRK05820.1"/>
    <property type="match status" value="1"/>
</dbReference>
<evidence type="ECO:0000256" key="2">
    <source>
        <dbReference type="ARBA" id="ARBA00011738"/>
    </source>
</evidence>
<gene>
    <name evidence="6" type="ORF">CLV47_12264</name>
</gene>
<proteinExistence type="inferred from homology"/>
<dbReference type="FunFam" id="3.40.1030.10:FF:000003">
    <property type="entry name" value="Pyrimidine-nucleoside phosphorylase"/>
    <property type="match status" value="1"/>
</dbReference>
<organism evidence="6 7">
    <name type="scientific">Antricoccus suffuscus</name>
    <dbReference type="NCBI Taxonomy" id="1629062"/>
    <lineage>
        <taxon>Bacteria</taxon>
        <taxon>Bacillati</taxon>
        <taxon>Actinomycetota</taxon>
        <taxon>Actinomycetes</taxon>
        <taxon>Geodermatophilales</taxon>
        <taxon>Antricoccaceae</taxon>
        <taxon>Antricoccus</taxon>
    </lineage>
</organism>
<dbReference type="InterPro" id="IPR000312">
    <property type="entry name" value="Glycosyl_Trfase_fam3"/>
</dbReference>
<dbReference type="InterPro" id="IPR017459">
    <property type="entry name" value="Glycosyl_Trfase_fam3_N_dom"/>
</dbReference>
<dbReference type="RefSeq" id="WP_106350770.1">
    <property type="nucleotide sequence ID" value="NZ_PVUE01000022.1"/>
</dbReference>
<dbReference type="InterPro" id="IPR036320">
    <property type="entry name" value="Glycosyl_Trfase_fam3_N_dom_sf"/>
</dbReference>
<evidence type="ECO:0000256" key="3">
    <source>
        <dbReference type="ARBA" id="ARBA00022676"/>
    </source>
</evidence>
<dbReference type="Gene3D" id="3.90.1170.30">
    <property type="entry name" value="Pyrimidine nucleoside phosphorylase-like, C-terminal domain"/>
    <property type="match status" value="1"/>
</dbReference>
<keyword evidence="3" id="KW-0328">Glycosyltransferase</keyword>
<dbReference type="InterPro" id="IPR000053">
    <property type="entry name" value="Thymidine/pyrmidine_PPase"/>
</dbReference>
<dbReference type="GO" id="GO:0006213">
    <property type="term" value="P:pyrimidine nucleoside metabolic process"/>
    <property type="evidence" value="ECO:0007669"/>
    <property type="project" value="InterPro"/>
</dbReference>
<dbReference type="GO" id="GO:0004645">
    <property type="term" value="F:1,4-alpha-oligoglucan phosphorylase activity"/>
    <property type="evidence" value="ECO:0007669"/>
    <property type="project" value="InterPro"/>
</dbReference>
<evidence type="ECO:0000256" key="4">
    <source>
        <dbReference type="ARBA" id="ARBA00022679"/>
    </source>
</evidence>
<reference evidence="6 7" key="1">
    <citation type="submission" date="2018-03" db="EMBL/GenBank/DDBJ databases">
        <title>Genomic Encyclopedia of Archaeal and Bacterial Type Strains, Phase II (KMG-II): from individual species to whole genera.</title>
        <authorList>
            <person name="Goeker M."/>
        </authorList>
    </citation>
    <scope>NUCLEOTIDE SEQUENCE [LARGE SCALE GENOMIC DNA]</scope>
    <source>
        <strain evidence="6 7">DSM 100065</strain>
    </source>
</reference>
<protein>
    <submittedName>
        <fullName evidence="6">Thymidine phosphorylase</fullName>
    </submittedName>
</protein>
<name>A0A2T0ZGD2_9ACTN</name>
<dbReference type="SMART" id="SM00941">
    <property type="entry name" value="PYNP_C"/>
    <property type="match status" value="1"/>
</dbReference>
<comment type="caution">
    <text evidence="6">The sequence shown here is derived from an EMBL/GenBank/DDBJ whole genome shotgun (WGS) entry which is preliminary data.</text>
</comment>
<dbReference type="SUPFAM" id="SSF54680">
    <property type="entry name" value="Pyrimidine nucleoside phosphorylase C-terminal domain"/>
    <property type="match status" value="1"/>
</dbReference>
<dbReference type="Gene3D" id="1.20.970.10">
    <property type="entry name" value="Transferase, Pyrimidine Nucleoside Phosphorylase, Chain C"/>
    <property type="match status" value="1"/>
</dbReference>
<dbReference type="EMBL" id="PVUE01000022">
    <property type="protein sequence ID" value="PRZ35244.1"/>
    <property type="molecule type" value="Genomic_DNA"/>
</dbReference>
<evidence type="ECO:0000256" key="1">
    <source>
        <dbReference type="ARBA" id="ARBA00006915"/>
    </source>
</evidence>
<sequence>MGEFDTVDVIRAKRDGGELSDEQIAWMVSSYTGGRVAEEQMSALLMAIFLQGMTDREIERWTDAMIDSGERMSLAFDKPTTDKHSTGGVGDKITLPLAPLVAACGAIVPQLSGRGLGHTGGTLDKLESIPGWQASISSAAYRAQLEDVGAVICAAGDNLAPADKKLYALRDVTGTVDSIPLIASSIMSKKIAEGADALTLDVKVGSGAFMTDLPSARRLAETMVRLGSAHGVHTAALLTDMDSPLGRSAGNALEVTESVDVLAGGGPADVVELTLTLARQMLIAVGIDTDPADVLSGGKAMDTWKAMIRAQGGDPDARLPVARHTREILAPADGVLTRLDAYAVGIAAWRLGAGRARKEDPVSATAGVTWACGVGESVRAGTPLLRLHGDDETKFDRALEALEGAYEVGSAPSTRHGRSRVIDTIDAGRVA</sequence>
<dbReference type="Proteomes" id="UP000237752">
    <property type="component" value="Unassembled WGS sequence"/>
</dbReference>
<dbReference type="PIRSF" id="PIRSF000478">
    <property type="entry name" value="TP_PyNP"/>
    <property type="match status" value="1"/>
</dbReference>
<evidence type="ECO:0000259" key="5">
    <source>
        <dbReference type="SMART" id="SM00941"/>
    </source>
</evidence>
<dbReference type="Gene3D" id="3.40.1030.10">
    <property type="entry name" value="Nucleoside phosphorylase/phosphoribosyltransferase catalytic domain"/>
    <property type="match status" value="1"/>
</dbReference>
<keyword evidence="4" id="KW-0808">Transferase</keyword>
<dbReference type="GO" id="GO:0006206">
    <property type="term" value="P:pyrimidine nucleobase metabolic process"/>
    <property type="evidence" value="ECO:0007669"/>
    <property type="project" value="InterPro"/>
</dbReference>
<dbReference type="SUPFAM" id="SSF52418">
    <property type="entry name" value="Nucleoside phosphorylase/phosphoribosyltransferase catalytic domain"/>
    <property type="match status" value="1"/>
</dbReference>
<dbReference type="InterPro" id="IPR035902">
    <property type="entry name" value="Nuc_phospho_transferase"/>
</dbReference>
<dbReference type="SUPFAM" id="SSF47648">
    <property type="entry name" value="Nucleoside phosphorylase/phosphoribosyltransferase N-terminal domain"/>
    <property type="match status" value="1"/>
</dbReference>
<dbReference type="Pfam" id="PF00591">
    <property type="entry name" value="Glycos_transf_3"/>
    <property type="match status" value="1"/>
</dbReference>
<keyword evidence="7" id="KW-1185">Reference proteome</keyword>
<dbReference type="PANTHER" id="PTHR10515">
    <property type="entry name" value="THYMIDINE PHOSPHORYLASE"/>
    <property type="match status" value="1"/>
</dbReference>
<dbReference type="InterPro" id="IPR018090">
    <property type="entry name" value="Pyrmidine_PPas_bac/euk"/>
</dbReference>
<dbReference type="InterPro" id="IPR017872">
    <property type="entry name" value="Pyrmidine_PPase_CS"/>
</dbReference>
<comment type="subunit">
    <text evidence="2">Homodimer.</text>
</comment>
<dbReference type="InterPro" id="IPR013102">
    <property type="entry name" value="PYNP_C"/>
</dbReference>
<evidence type="ECO:0000313" key="7">
    <source>
        <dbReference type="Proteomes" id="UP000237752"/>
    </source>
</evidence>
<dbReference type="NCBIfam" id="TIGR02644">
    <property type="entry name" value="Y_phosphoryl"/>
    <property type="match status" value="1"/>
</dbReference>
<comment type="similarity">
    <text evidence="1">Belongs to the thymidine/pyrimidine-nucleoside phosphorylase family.</text>
</comment>
<dbReference type="PANTHER" id="PTHR10515:SF0">
    <property type="entry name" value="THYMIDINE PHOSPHORYLASE"/>
    <property type="match status" value="1"/>
</dbReference>